<feature type="chain" id="PRO_5037087847" description="Secreted protein" evidence="1">
    <location>
        <begin position="22"/>
        <end position="92"/>
    </location>
</feature>
<name>A0A917UYC5_9PSED</name>
<evidence type="ECO:0000313" key="2">
    <source>
        <dbReference type="EMBL" id="GGJ96051.1"/>
    </source>
</evidence>
<keyword evidence="3" id="KW-1185">Reference proteome</keyword>
<evidence type="ECO:0000313" key="3">
    <source>
        <dbReference type="Proteomes" id="UP000635983"/>
    </source>
</evidence>
<protein>
    <recommendedName>
        <fullName evidence="4">Secreted protein</fullName>
    </recommendedName>
</protein>
<keyword evidence="1" id="KW-0732">Signal</keyword>
<dbReference type="EMBL" id="BMPO01000004">
    <property type="protein sequence ID" value="GGJ96051.1"/>
    <property type="molecule type" value="Genomic_DNA"/>
</dbReference>
<sequence length="92" mass="10290">MNRLQSRTLANKGFMVAAAFALVALVEHQLPNGAVATADTAKSATVQHILPYESRVVHGAQFLGRVDRDVKVQRAEKRQDFAETTRQPRWVF</sequence>
<dbReference type="AlphaFoldDB" id="A0A917UYC5"/>
<proteinExistence type="predicted"/>
<comment type="caution">
    <text evidence="2">The sequence shown here is derived from an EMBL/GenBank/DDBJ whole genome shotgun (WGS) entry which is preliminary data.</text>
</comment>
<evidence type="ECO:0008006" key="4">
    <source>
        <dbReference type="Google" id="ProtNLM"/>
    </source>
</evidence>
<organism evidence="2 3">
    <name type="scientific">Pseudomonas matsuisoli</name>
    <dbReference type="NCBI Taxonomy" id="1515666"/>
    <lineage>
        <taxon>Bacteria</taxon>
        <taxon>Pseudomonadati</taxon>
        <taxon>Pseudomonadota</taxon>
        <taxon>Gammaproteobacteria</taxon>
        <taxon>Pseudomonadales</taxon>
        <taxon>Pseudomonadaceae</taxon>
        <taxon>Pseudomonas</taxon>
    </lineage>
</organism>
<feature type="signal peptide" evidence="1">
    <location>
        <begin position="1"/>
        <end position="21"/>
    </location>
</feature>
<accession>A0A917UYC5</accession>
<evidence type="ECO:0000256" key="1">
    <source>
        <dbReference type="SAM" id="SignalP"/>
    </source>
</evidence>
<gene>
    <name evidence="2" type="ORF">GCM10009304_22470</name>
</gene>
<reference evidence="2" key="1">
    <citation type="journal article" date="2014" name="Int. J. Syst. Evol. Microbiol.">
        <title>Complete genome sequence of Corynebacterium casei LMG S-19264T (=DSM 44701T), isolated from a smear-ripened cheese.</title>
        <authorList>
            <consortium name="US DOE Joint Genome Institute (JGI-PGF)"/>
            <person name="Walter F."/>
            <person name="Albersmeier A."/>
            <person name="Kalinowski J."/>
            <person name="Ruckert C."/>
        </authorList>
    </citation>
    <scope>NUCLEOTIDE SEQUENCE</scope>
    <source>
        <strain evidence="2">JCM 30078</strain>
    </source>
</reference>
<dbReference type="RefSeq" id="WP_188983307.1">
    <property type="nucleotide sequence ID" value="NZ_BMPO01000004.1"/>
</dbReference>
<reference evidence="2" key="2">
    <citation type="submission" date="2020-09" db="EMBL/GenBank/DDBJ databases">
        <authorList>
            <person name="Sun Q."/>
            <person name="Ohkuma M."/>
        </authorList>
    </citation>
    <scope>NUCLEOTIDE SEQUENCE</scope>
    <source>
        <strain evidence="2">JCM 30078</strain>
    </source>
</reference>
<dbReference type="Proteomes" id="UP000635983">
    <property type="component" value="Unassembled WGS sequence"/>
</dbReference>